<evidence type="ECO:0000313" key="2">
    <source>
        <dbReference type="EMBL" id="RDV03888.1"/>
    </source>
</evidence>
<keyword evidence="1" id="KW-0732">Signal</keyword>
<dbReference type="InterPro" id="IPR021457">
    <property type="entry name" value="DUF3108"/>
</dbReference>
<dbReference type="OrthoDB" id="7630100at2"/>
<comment type="caution">
    <text evidence="2">The sequence shown here is derived from an EMBL/GenBank/DDBJ whole genome shotgun (WGS) entry which is preliminary data.</text>
</comment>
<name>A0A371B8I0_9BRAD</name>
<sequence length="285" mass="30344">MLRRPAICTAGLTIAALLAALPGVKAASPPPEVRVVIQYAISMIGVPVGRITWAIDLGANDYKTTASGKASRAVSILVNGEGRVAVQGVFEADRAAPSFFSSNVVDDGETTGLQMTFESGNVKALRIDDPPDNAIRIPVTDEHKRNVTDPLSAMLIPATAETPPLSPIQCNRNLSIFDGQRRYDLVLTYKRMDKLKLNRGYNGPALVCAVVLHPIAGYRPDSMLVKYVGGRPGLEIWFMPIEGTPVILPGLLKMPTGVGTLEIEGERLERTAVKPAAPAAAAPGK</sequence>
<dbReference type="Pfam" id="PF11306">
    <property type="entry name" value="DUF3108"/>
    <property type="match status" value="1"/>
</dbReference>
<feature type="signal peptide" evidence="1">
    <location>
        <begin position="1"/>
        <end position="26"/>
    </location>
</feature>
<dbReference type="AlphaFoldDB" id="A0A371B8I0"/>
<evidence type="ECO:0000256" key="1">
    <source>
        <dbReference type="SAM" id="SignalP"/>
    </source>
</evidence>
<organism evidence="2 3">
    <name type="scientific">Undibacter mobilis</name>
    <dbReference type="NCBI Taxonomy" id="2292256"/>
    <lineage>
        <taxon>Bacteria</taxon>
        <taxon>Pseudomonadati</taxon>
        <taxon>Pseudomonadota</taxon>
        <taxon>Alphaproteobacteria</taxon>
        <taxon>Hyphomicrobiales</taxon>
        <taxon>Nitrobacteraceae</taxon>
        <taxon>Undibacter</taxon>
    </lineage>
</organism>
<proteinExistence type="predicted"/>
<accession>A0A371B8I0</accession>
<reference evidence="3" key="1">
    <citation type="submission" date="2018-08" db="EMBL/GenBank/DDBJ databases">
        <authorList>
            <person name="Kim S.-J."/>
            <person name="Jung G.-Y."/>
        </authorList>
    </citation>
    <scope>NUCLEOTIDE SEQUENCE [LARGE SCALE GENOMIC DNA]</scope>
    <source>
        <strain evidence="3">GY_H</strain>
    </source>
</reference>
<evidence type="ECO:0000313" key="3">
    <source>
        <dbReference type="Proteomes" id="UP000263993"/>
    </source>
</evidence>
<keyword evidence="3" id="KW-1185">Reference proteome</keyword>
<feature type="chain" id="PRO_5016945182" evidence="1">
    <location>
        <begin position="27"/>
        <end position="285"/>
    </location>
</feature>
<protein>
    <submittedName>
        <fullName evidence="2">DUF3108 domain-containing protein</fullName>
    </submittedName>
</protein>
<gene>
    <name evidence="2" type="ORF">DXH78_04370</name>
</gene>
<dbReference type="Proteomes" id="UP000263993">
    <property type="component" value="Unassembled WGS sequence"/>
</dbReference>
<dbReference type="RefSeq" id="WP_115515914.1">
    <property type="nucleotide sequence ID" value="NZ_QRGO01000001.1"/>
</dbReference>
<dbReference type="EMBL" id="QRGO01000001">
    <property type="protein sequence ID" value="RDV03888.1"/>
    <property type="molecule type" value="Genomic_DNA"/>
</dbReference>